<dbReference type="InterPro" id="IPR014001">
    <property type="entry name" value="Helicase_ATP-bd"/>
</dbReference>
<dbReference type="Gene3D" id="3.40.50.300">
    <property type="entry name" value="P-loop containing nucleotide triphosphate hydrolases"/>
    <property type="match status" value="1"/>
</dbReference>
<dbReference type="PROSITE" id="PS51192">
    <property type="entry name" value="HELICASE_ATP_BIND_1"/>
    <property type="match status" value="1"/>
</dbReference>
<dbReference type="InterPro" id="IPR027417">
    <property type="entry name" value="P-loop_NTPase"/>
</dbReference>
<evidence type="ECO:0000313" key="11">
    <source>
        <dbReference type="Proteomes" id="UP001151287"/>
    </source>
</evidence>
<dbReference type="Pfam" id="PF00176">
    <property type="entry name" value="SNF2-rel_dom"/>
    <property type="match status" value="1"/>
</dbReference>
<dbReference type="SMART" id="SM00487">
    <property type="entry name" value="DEXDc"/>
    <property type="match status" value="1"/>
</dbReference>
<feature type="compositionally biased region" description="Basic and acidic residues" evidence="7">
    <location>
        <begin position="288"/>
        <end position="301"/>
    </location>
</feature>
<dbReference type="PANTHER" id="PTHR45821">
    <property type="entry name" value="SNF2 DOMAIN-CONTAINING PROTEIN CLASSY 2-RELATED"/>
    <property type="match status" value="1"/>
</dbReference>
<dbReference type="InterPro" id="IPR038718">
    <property type="entry name" value="SNF2-like_sf"/>
</dbReference>
<keyword evidence="3" id="KW-0378">Hydrolase</keyword>
<dbReference type="InterPro" id="IPR000330">
    <property type="entry name" value="SNF2_N"/>
</dbReference>
<feature type="compositionally biased region" description="Polar residues" evidence="7">
    <location>
        <begin position="10"/>
        <end position="20"/>
    </location>
</feature>
<feature type="compositionally biased region" description="Polar residues" evidence="7">
    <location>
        <begin position="307"/>
        <end position="324"/>
    </location>
</feature>
<evidence type="ECO:0000256" key="3">
    <source>
        <dbReference type="ARBA" id="ARBA00022801"/>
    </source>
</evidence>
<evidence type="ECO:0000256" key="6">
    <source>
        <dbReference type="ARBA" id="ARBA00023242"/>
    </source>
</evidence>
<evidence type="ECO:0000259" key="8">
    <source>
        <dbReference type="PROSITE" id="PS51192"/>
    </source>
</evidence>
<feature type="region of interest" description="Disordered" evidence="7">
    <location>
        <begin position="1"/>
        <end position="26"/>
    </location>
</feature>
<feature type="region of interest" description="Disordered" evidence="7">
    <location>
        <begin position="277"/>
        <end position="336"/>
    </location>
</feature>
<keyword evidence="11" id="KW-1185">Reference proteome</keyword>
<reference evidence="10" key="1">
    <citation type="journal article" date="2022" name="Cell">
        <title>Repeat-based holocentromeres influence genome architecture and karyotype evolution.</title>
        <authorList>
            <person name="Hofstatter P.G."/>
            <person name="Thangavel G."/>
            <person name="Lux T."/>
            <person name="Neumann P."/>
            <person name="Vondrak T."/>
            <person name="Novak P."/>
            <person name="Zhang M."/>
            <person name="Costa L."/>
            <person name="Castellani M."/>
            <person name="Scott A."/>
            <person name="Toegelov H."/>
            <person name="Fuchs J."/>
            <person name="Mata-Sucre Y."/>
            <person name="Dias Y."/>
            <person name="Vanzela A.L.L."/>
            <person name="Huettel B."/>
            <person name="Almeida C.C.S."/>
            <person name="Simkova H."/>
            <person name="Souza G."/>
            <person name="Pedrosa-Harand A."/>
            <person name="Macas J."/>
            <person name="Mayer K.F.X."/>
            <person name="Houben A."/>
            <person name="Marques A."/>
        </authorList>
    </citation>
    <scope>NUCLEOTIDE SEQUENCE</scope>
    <source>
        <strain evidence="10">RhyBre1mFocal</strain>
    </source>
</reference>
<keyword evidence="6" id="KW-0539">Nucleus</keyword>
<name>A0A9Q0CQN8_9POAL</name>
<dbReference type="Pfam" id="PF00271">
    <property type="entry name" value="Helicase_C"/>
    <property type="match status" value="1"/>
</dbReference>
<evidence type="ECO:0000256" key="1">
    <source>
        <dbReference type="ARBA" id="ARBA00004123"/>
    </source>
</evidence>
<evidence type="ECO:0000256" key="2">
    <source>
        <dbReference type="ARBA" id="ARBA00022741"/>
    </source>
</evidence>
<dbReference type="GO" id="GO:0004386">
    <property type="term" value="F:helicase activity"/>
    <property type="evidence" value="ECO:0007669"/>
    <property type="project" value="UniProtKB-KW"/>
</dbReference>
<evidence type="ECO:0000256" key="5">
    <source>
        <dbReference type="ARBA" id="ARBA00022840"/>
    </source>
</evidence>
<dbReference type="EMBL" id="JAMQYH010000002">
    <property type="protein sequence ID" value="KAJ1698365.1"/>
    <property type="molecule type" value="Genomic_DNA"/>
</dbReference>
<dbReference type="PROSITE" id="PS51194">
    <property type="entry name" value="HELICASE_CTER"/>
    <property type="match status" value="1"/>
</dbReference>
<dbReference type="CDD" id="cd18793">
    <property type="entry name" value="SF2_C_SNF"/>
    <property type="match status" value="1"/>
</dbReference>
<evidence type="ECO:0000256" key="4">
    <source>
        <dbReference type="ARBA" id="ARBA00022806"/>
    </source>
</evidence>
<keyword evidence="4" id="KW-0347">Helicase</keyword>
<comment type="caution">
    <text evidence="10">The sequence shown here is derived from an EMBL/GenBank/DDBJ whole genome shotgun (WGS) entry which is preliminary data.</text>
</comment>
<dbReference type="GO" id="GO:0005634">
    <property type="term" value="C:nucleus"/>
    <property type="evidence" value="ECO:0007669"/>
    <property type="project" value="UniProtKB-SubCell"/>
</dbReference>
<feature type="domain" description="Helicase C-terminal" evidence="9">
    <location>
        <begin position="819"/>
        <end position="979"/>
    </location>
</feature>
<dbReference type="PANTHER" id="PTHR45821:SF1">
    <property type="entry name" value="ATP-DEPENDENT HELICASE FAMILY PROTEIN-RELATED"/>
    <property type="match status" value="1"/>
</dbReference>
<dbReference type="Proteomes" id="UP001151287">
    <property type="component" value="Unassembled WGS sequence"/>
</dbReference>
<dbReference type="GO" id="GO:0080188">
    <property type="term" value="P:gene silencing by siRNA-directed DNA methylation"/>
    <property type="evidence" value="ECO:0007669"/>
    <property type="project" value="InterPro"/>
</dbReference>
<dbReference type="Gene3D" id="3.40.50.10810">
    <property type="entry name" value="Tandem AAA-ATPase domain"/>
    <property type="match status" value="1"/>
</dbReference>
<protein>
    <submittedName>
        <fullName evidence="10">Uncharacterized protein</fullName>
    </submittedName>
</protein>
<feature type="domain" description="Helicase ATP-binding" evidence="8">
    <location>
        <begin position="476"/>
        <end position="655"/>
    </location>
</feature>
<gene>
    <name evidence="10" type="ORF">LUZ63_006877</name>
</gene>
<dbReference type="InterPro" id="IPR001650">
    <property type="entry name" value="Helicase_C-like"/>
</dbReference>
<keyword evidence="2" id="KW-0547">Nucleotide-binding</keyword>
<organism evidence="10 11">
    <name type="scientific">Rhynchospora breviuscula</name>
    <dbReference type="NCBI Taxonomy" id="2022672"/>
    <lineage>
        <taxon>Eukaryota</taxon>
        <taxon>Viridiplantae</taxon>
        <taxon>Streptophyta</taxon>
        <taxon>Embryophyta</taxon>
        <taxon>Tracheophyta</taxon>
        <taxon>Spermatophyta</taxon>
        <taxon>Magnoliopsida</taxon>
        <taxon>Liliopsida</taxon>
        <taxon>Poales</taxon>
        <taxon>Cyperaceae</taxon>
        <taxon>Cyperoideae</taxon>
        <taxon>Rhynchosporeae</taxon>
        <taxon>Rhynchospora</taxon>
    </lineage>
</organism>
<sequence>MGRKRKASDESTNNNSTTPEYKNGVHNQGHVLDFSIPSSCPKMFDRLDSLKYGSVTKEVEAAINAQKEQVAKFFSRLNQKFPISPYPITSPTSPSPVSQMSRSNPFSKFNSLKSTSVIDLDCEKGDGTILEKNEKKTETERKSESKAIIVIDSDDEDAGENINKIENDVGIGFGNENALLGTQKAGSDFRVRLEQFGMNDQPKQAVPDGNGGPMVLCSQSTLDLALPLIPKEPCWQPQVQYSKVVLQQYPEEARLQDLEVANHVEKKIEAAPPINQNVATYVRKNRKQRSDSGKTRRRDQLQDPLASPTNTSAVCPSTSFSPVESSYPEELKESNDDDLEDLWKDMSLAMEYSKAEMAQEIEEWKEKEKEVTDDDEEDVCEHSFMLRDDLGLVCKICGIIQKKIETIFDFQFKKSTRTSYYYAPHGPKHSAGDSTDFESLKLPQDDFEVAEVAIHPRHLKMIKPHQMEGFNFLVKNLVTDSPSGCILAHAPGSGKTFMLIAFIQSFLAKYPSFRPLIVLPKGILSIWKRELQRWQVEDILLLDFYSKKAEKRSEQLEVLNQWKETRSILFLGYKQFSTIVCGSGASKAATACQEMLLKVPKLLILDEGHTPRNEDTNVLESLAKVETKRKVVLSGTLFQNHVQEVFNIINLVRPKFLQSDKAGAIVKRVLSRVEMGGSRRISNRIVESAFYELVEQTLQNDNAFNRKIRVIEDLRELTKDVLHYYKGDFLDELPGLVDITVMLELSQKQKEFNQKLSSYEKFKRTAVGTAMYMHPRLSEISEIAHGDRVASVISTKMDALVESIKENLQDGVKTKFFLNILNLAVAAQEKLLVFSQYIVPLKFLERLLVHTKGWRVGKEIFAISGDSSSDEREWSMDHFNNSSDAKVLFGSIKACGEGISLVGASRVVILDVHLNPSVTRQAIGRAFRPGQTRKVYTYRLVAAGSPEERVHQTSFKKELISKMWFEWSEHCNVREFELDEVAVESCNDIFLENPAVHEDIKSLYRRSVSISVPLSSLFQCKFLLHPFDKKGGNKI</sequence>
<dbReference type="SUPFAM" id="SSF52540">
    <property type="entry name" value="P-loop containing nucleoside triphosphate hydrolases"/>
    <property type="match status" value="2"/>
</dbReference>
<comment type="subcellular location">
    <subcellularLocation>
        <location evidence="1">Nucleus</location>
    </subcellularLocation>
</comment>
<dbReference type="GO" id="GO:0005524">
    <property type="term" value="F:ATP binding"/>
    <property type="evidence" value="ECO:0007669"/>
    <property type="project" value="UniProtKB-KW"/>
</dbReference>
<evidence type="ECO:0000256" key="7">
    <source>
        <dbReference type="SAM" id="MobiDB-lite"/>
    </source>
</evidence>
<evidence type="ECO:0000313" key="10">
    <source>
        <dbReference type="EMBL" id="KAJ1698365.1"/>
    </source>
</evidence>
<dbReference type="InterPro" id="IPR049730">
    <property type="entry name" value="SNF2/RAD54-like_C"/>
</dbReference>
<evidence type="ECO:0000259" key="9">
    <source>
        <dbReference type="PROSITE" id="PS51194"/>
    </source>
</evidence>
<dbReference type="OrthoDB" id="9900844at2759"/>
<accession>A0A9Q0CQN8</accession>
<proteinExistence type="predicted"/>
<keyword evidence="5" id="KW-0067">ATP-binding</keyword>
<dbReference type="GO" id="GO:0016787">
    <property type="term" value="F:hydrolase activity"/>
    <property type="evidence" value="ECO:0007669"/>
    <property type="project" value="UniProtKB-KW"/>
</dbReference>
<dbReference type="SMART" id="SM00490">
    <property type="entry name" value="HELICc"/>
    <property type="match status" value="1"/>
</dbReference>
<dbReference type="AlphaFoldDB" id="A0A9Q0CQN8"/>
<dbReference type="InterPro" id="IPR044567">
    <property type="entry name" value="CLSY/DRD1"/>
</dbReference>